<name>A0A1Y1Y0R5_9FUNG</name>
<proteinExistence type="predicted"/>
<evidence type="ECO:0000313" key="2">
    <source>
        <dbReference type="EMBL" id="ORX91601.1"/>
    </source>
</evidence>
<evidence type="ECO:0000256" key="1">
    <source>
        <dbReference type="SAM" id="MobiDB-lite"/>
    </source>
</evidence>
<dbReference type="InParanoid" id="A0A1Y1Y0R5"/>
<organism evidence="2 3">
    <name type="scientific">Basidiobolus meristosporus CBS 931.73</name>
    <dbReference type="NCBI Taxonomy" id="1314790"/>
    <lineage>
        <taxon>Eukaryota</taxon>
        <taxon>Fungi</taxon>
        <taxon>Fungi incertae sedis</taxon>
        <taxon>Zoopagomycota</taxon>
        <taxon>Entomophthoromycotina</taxon>
        <taxon>Basidiobolomycetes</taxon>
        <taxon>Basidiobolales</taxon>
        <taxon>Basidiobolaceae</taxon>
        <taxon>Basidiobolus</taxon>
    </lineage>
</organism>
<accession>A0A1Y1Y0R5</accession>
<feature type="region of interest" description="Disordered" evidence="1">
    <location>
        <begin position="1"/>
        <end position="21"/>
    </location>
</feature>
<sequence>MVEPGLPQEVVQDDDHDVAHDPPELVVPGAGVPTWVELAEEDELNGLLLGVEADPSVLLLTDATVDEGDADELLPTNAPVVETELSLTGELIEEALVGATLLIMELAAFETAELGVTMLVTLIDGIVGTAAPLPAATMEAKTQRIEIECMVGRCVFCFDLQHTYT</sequence>
<evidence type="ECO:0000313" key="3">
    <source>
        <dbReference type="Proteomes" id="UP000193498"/>
    </source>
</evidence>
<dbReference type="EMBL" id="MCFE01000314">
    <property type="protein sequence ID" value="ORX91601.1"/>
    <property type="molecule type" value="Genomic_DNA"/>
</dbReference>
<gene>
    <name evidence="2" type="ORF">K493DRAFT_355410</name>
</gene>
<reference evidence="2 3" key="1">
    <citation type="submission" date="2016-07" db="EMBL/GenBank/DDBJ databases">
        <title>Pervasive Adenine N6-methylation of Active Genes in Fungi.</title>
        <authorList>
            <consortium name="DOE Joint Genome Institute"/>
            <person name="Mondo S.J."/>
            <person name="Dannebaum R.O."/>
            <person name="Kuo R.C."/>
            <person name="Labutti K."/>
            <person name="Haridas S."/>
            <person name="Kuo A."/>
            <person name="Salamov A."/>
            <person name="Ahrendt S.R."/>
            <person name="Lipzen A."/>
            <person name="Sullivan W."/>
            <person name="Andreopoulos W.B."/>
            <person name="Clum A."/>
            <person name="Lindquist E."/>
            <person name="Daum C."/>
            <person name="Ramamoorthy G.K."/>
            <person name="Gryganskyi A."/>
            <person name="Culley D."/>
            <person name="Magnuson J.K."/>
            <person name="James T.Y."/>
            <person name="O'Malley M.A."/>
            <person name="Stajich J.E."/>
            <person name="Spatafora J.W."/>
            <person name="Visel A."/>
            <person name="Grigoriev I.V."/>
        </authorList>
    </citation>
    <scope>NUCLEOTIDE SEQUENCE [LARGE SCALE GENOMIC DNA]</scope>
    <source>
        <strain evidence="2 3">CBS 931.73</strain>
    </source>
</reference>
<protein>
    <submittedName>
        <fullName evidence="2">Uncharacterized protein</fullName>
    </submittedName>
</protein>
<dbReference type="AlphaFoldDB" id="A0A1Y1Y0R5"/>
<dbReference type="Proteomes" id="UP000193498">
    <property type="component" value="Unassembled WGS sequence"/>
</dbReference>
<keyword evidence="3" id="KW-1185">Reference proteome</keyword>
<comment type="caution">
    <text evidence="2">The sequence shown here is derived from an EMBL/GenBank/DDBJ whole genome shotgun (WGS) entry which is preliminary data.</text>
</comment>